<geneLocation type="plasmid" evidence="3 4">
    <name>unnamed2</name>
</geneLocation>
<evidence type="ECO:0000259" key="2">
    <source>
        <dbReference type="Pfam" id="PF08241"/>
    </source>
</evidence>
<accession>A0A344UAU6</accession>
<dbReference type="Proteomes" id="UP000252004">
    <property type="component" value="Plasmid unnamed2"/>
</dbReference>
<keyword evidence="1 3" id="KW-0808">Transferase</keyword>
<dbReference type="KEGG" id="sgz:C0216_31420"/>
<dbReference type="CDD" id="cd02440">
    <property type="entry name" value="AdoMet_MTases"/>
    <property type="match status" value="1"/>
</dbReference>
<dbReference type="InterPro" id="IPR050447">
    <property type="entry name" value="Erg6_SMT_methyltransf"/>
</dbReference>
<dbReference type="EMBL" id="CP030864">
    <property type="protein sequence ID" value="AXE28017.1"/>
    <property type="molecule type" value="Genomic_DNA"/>
</dbReference>
<dbReference type="Pfam" id="PF08241">
    <property type="entry name" value="Methyltransf_11"/>
    <property type="match status" value="1"/>
</dbReference>
<protein>
    <submittedName>
        <fullName evidence="3">Class I SAM-dependent methyltransferase</fullName>
    </submittedName>
</protein>
<name>A0A344UAU6_9ACTN</name>
<dbReference type="GO" id="GO:0003838">
    <property type="term" value="F:sterol 24-C-methyltransferase activity"/>
    <property type="evidence" value="ECO:0007669"/>
    <property type="project" value="TreeGrafter"/>
</dbReference>
<sequence length="319" mass="34696">MSATPDVMTAFTSGLADINLDESGTARRGANAAGMKSASATIYDMAATLSGHGALWNWGMHDPALVEEIRARVPGFGEPWTDGFSEQLYFLALRELPIALDDYAGRHVLEVGCGMGEGLNFLSRIAPGARMTGLDLSPKAVARATATLSRGDELAFVHGDAEELPFEDASVDVLVNIESSHTYPDLGAFLAEAARVLRPGGFLSHIDVYTRQRTETMRRTAEATEGLEWTADHDISDRVRAAVRRRMAAGSHFRTTLGKQRMNPLVRQIAAHSQILMFGGMFAGYQPPPAIKALSKLGIVPWMSGLPMESYRHRIAVRR</sequence>
<dbReference type="Gene3D" id="3.40.50.150">
    <property type="entry name" value="Vaccinia Virus protein VP39"/>
    <property type="match status" value="1"/>
</dbReference>
<dbReference type="GO" id="GO:0016126">
    <property type="term" value="P:sterol biosynthetic process"/>
    <property type="evidence" value="ECO:0007669"/>
    <property type="project" value="TreeGrafter"/>
</dbReference>
<dbReference type="AlphaFoldDB" id="A0A344UAU6"/>
<dbReference type="GO" id="GO:0032259">
    <property type="term" value="P:methylation"/>
    <property type="evidence" value="ECO:0007669"/>
    <property type="project" value="UniProtKB-KW"/>
</dbReference>
<evidence type="ECO:0000313" key="4">
    <source>
        <dbReference type="Proteomes" id="UP000252004"/>
    </source>
</evidence>
<proteinExistence type="predicted"/>
<gene>
    <name evidence="3" type="ORF">C0216_31420</name>
</gene>
<dbReference type="InterPro" id="IPR029063">
    <property type="entry name" value="SAM-dependent_MTases_sf"/>
</dbReference>
<keyword evidence="3" id="KW-0614">Plasmid</keyword>
<evidence type="ECO:0000313" key="3">
    <source>
        <dbReference type="EMBL" id="AXE28017.1"/>
    </source>
</evidence>
<keyword evidence="4" id="KW-1185">Reference proteome</keyword>
<organism evidence="3 4">
    <name type="scientific">Streptomyces globosus</name>
    <dbReference type="NCBI Taxonomy" id="68209"/>
    <lineage>
        <taxon>Bacteria</taxon>
        <taxon>Bacillati</taxon>
        <taxon>Actinomycetota</taxon>
        <taxon>Actinomycetes</taxon>
        <taxon>Kitasatosporales</taxon>
        <taxon>Streptomycetaceae</taxon>
        <taxon>Streptomyces</taxon>
    </lineage>
</organism>
<dbReference type="PANTHER" id="PTHR44068:SF1">
    <property type="entry name" value="HYPOTHETICAL LOC100005854"/>
    <property type="match status" value="1"/>
</dbReference>
<feature type="domain" description="Methyltransferase type 11" evidence="2">
    <location>
        <begin position="109"/>
        <end position="203"/>
    </location>
</feature>
<dbReference type="OrthoDB" id="9805171at2"/>
<dbReference type="InterPro" id="IPR013216">
    <property type="entry name" value="Methyltransf_11"/>
</dbReference>
<reference evidence="3 4" key="1">
    <citation type="submission" date="2018-01" db="EMBL/GenBank/DDBJ databases">
        <title>Draft genome Sequence of streptomyces globosus LZH-48.</title>
        <authorList>
            <person name="Ran K."/>
            <person name="Li Z."/>
            <person name="Wei S."/>
            <person name="Dong R."/>
        </authorList>
    </citation>
    <scope>NUCLEOTIDE SEQUENCE [LARGE SCALE GENOMIC DNA]</scope>
    <source>
        <strain evidence="3 4">LZH-48</strain>
        <plasmid evidence="3 4">unnamed2</plasmid>
    </source>
</reference>
<dbReference type="SUPFAM" id="SSF53335">
    <property type="entry name" value="S-adenosyl-L-methionine-dependent methyltransferases"/>
    <property type="match status" value="1"/>
</dbReference>
<keyword evidence="3" id="KW-0489">Methyltransferase</keyword>
<evidence type="ECO:0000256" key="1">
    <source>
        <dbReference type="ARBA" id="ARBA00022679"/>
    </source>
</evidence>
<dbReference type="RefSeq" id="WP_114059178.1">
    <property type="nucleotide sequence ID" value="NZ_CP030864.1"/>
</dbReference>
<dbReference type="PANTHER" id="PTHR44068">
    <property type="entry name" value="ZGC:194242"/>
    <property type="match status" value="1"/>
</dbReference>